<evidence type="ECO:0000256" key="6">
    <source>
        <dbReference type="ARBA" id="ARBA00023315"/>
    </source>
</evidence>
<keyword evidence="4" id="KW-0133">Cell shape</keyword>
<evidence type="ECO:0000256" key="7">
    <source>
        <dbReference type="ARBA" id="ARBA00023316"/>
    </source>
</evidence>
<evidence type="ECO:0000256" key="10">
    <source>
        <dbReference type="ARBA" id="ARBA00042933"/>
    </source>
</evidence>
<dbReference type="SUPFAM" id="SSF55729">
    <property type="entry name" value="Acyl-CoA N-acyltransferases (Nat)"/>
    <property type="match status" value="1"/>
</dbReference>
<dbReference type="Gene3D" id="3.40.630.30">
    <property type="match status" value="1"/>
</dbReference>
<organism evidence="12 13">
    <name type="scientific">Ornithinibacillus massiliensis</name>
    <dbReference type="NCBI Taxonomy" id="1944633"/>
    <lineage>
        <taxon>Bacteria</taxon>
        <taxon>Bacillati</taxon>
        <taxon>Bacillota</taxon>
        <taxon>Bacilli</taxon>
        <taxon>Bacillales</taxon>
        <taxon>Bacillaceae</taxon>
        <taxon>Ornithinibacillus</taxon>
    </lineage>
</organism>
<evidence type="ECO:0000256" key="8">
    <source>
        <dbReference type="ARBA" id="ARBA00039074"/>
    </source>
</evidence>
<dbReference type="PANTHER" id="PTHR36174">
    <property type="entry name" value="LIPID II:GLYCINE GLYCYLTRANSFERASE"/>
    <property type="match status" value="1"/>
</dbReference>
<evidence type="ECO:0000256" key="5">
    <source>
        <dbReference type="ARBA" id="ARBA00022984"/>
    </source>
</evidence>
<evidence type="ECO:0000256" key="2">
    <source>
        <dbReference type="ARBA" id="ARBA00009943"/>
    </source>
</evidence>
<evidence type="ECO:0000256" key="11">
    <source>
        <dbReference type="ARBA" id="ARBA00048654"/>
    </source>
</evidence>
<gene>
    <name evidence="12" type="ORF">KGF86_16970</name>
</gene>
<dbReference type="InterPro" id="IPR016181">
    <property type="entry name" value="Acyl_CoA_acyltransferase"/>
</dbReference>
<sequence length="278" mass="32335">MLQVLYKRGLLKMVNAFEVTNIKECQPSDTVITTNVIFPGSNLEWNSDDKAFVYLLGKTSLIHLNREEEEIFADIHKNARYKINRAEKRDPIQCYVTDSPSDVQLQQFVTFFNSFAKHKQIQAANLERLKSFRDRQAIIYSYVTDEKDRLLCAHIHYIVNNYSCLLYSASARFENSQIRNMIGRANRLLHWQDIKLAKAKGLTWYNFGGISTNEKDIPHQKINQFKMEFGGQIVDVLTSVYGITMFGKCAAFLYKLKAKHRPEYITQETVNKHSTYSH</sequence>
<comment type="similarity">
    <text evidence="2">Belongs to the FemABX family.</text>
</comment>
<keyword evidence="6" id="KW-0012">Acyltransferase</keyword>
<dbReference type="EC" id="2.3.2.16" evidence="8"/>
<evidence type="ECO:0000313" key="12">
    <source>
        <dbReference type="EMBL" id="MBS3681885.1"/>
    </source>
</evidence>
<keyword evidence="7" id="KW-0961">Cell wall biogenesis/degradation</keyword>
<protein>
    <recommendedName>
        <fullName evidence="9">Lipid II:glycine glycyltransferase</fullName>
        <ecNumber evidence="8">2.3.2.16</ecNumber>
    </recommendedName>
    <alternativeName>
        <fullName evidence="10">Factor essential for expression of methicillin resistance X</fullName>
    </alternativeName>
</protein>
<dbReference type="InterPro" id="IPR003447">
    <property type="entry name" value="FEMABX"/>
</dbReference>
<keyword evidence="5" id="KW-0573">Peptidoglycan synthesis</keyword>
<keyword evidence="3" id="KW-0808">Transferase</keyword>
<dbReference type="Proteomes" id="UP000681870">
    <property type="component" value="Unassembled WGS sequence"/>
</dbReference>
<proteinExistence type="inferred from homology"/>
<reference evidence="12 13" key="1">
    <citation type="submission" date="2021-05" db="EMBL/GenBank/DDBJ databases">
        <title>Ornithinibacillus massiliensis sp. nov.</title>
        <authorList>
            <person name="Iwaza R."/>
            <person name="Lagier J.-C."/>
            <person name="Raoult D."/>
        </authorList>
    </citation>
    <scope>NUCLEOTIDE SEQUENCE [LARGE SCALE GENOMIC DNA]</scope>
    <source>
        <strain evidence="12 13">Marseille-P3601</strain>
    </source>
</reference>
<dbReference type="InterPro" id="IPR050644">
    <property type="entry name" value="PG_Glycine_Bridge_Synth"/>
</dbReference>
<evidence type="ECO:0000313" key="13">
    <source>
        <dbReference type="Proteomes" id="UP000681870"/>
    </source>
</evidence>
<accession>A0ABS5MHW9</accession>
<comment type="caution">
    <text evidence="12">The sequence shown here is derived from an EMBL/GenBank/DDBJ whole genome shotgun (WGS) entry which is preliminary data.</text>
</comment>
<dbReference type="Pfam" id="PF02388">
    <property type="entry name" value="FemAB"/>
    <property type="match status" value="1"/>
</dbReference>
<evidence type="ECO:0000256" key="3">
    <source>
        <dbReference type="ARBA" id="ARBA00022679"/>
    </source>
</evidence>
<dbReference type="PANTHER" id="PTHR36174:SF1">
    <property type="entry name" value="LIPID II:GLYCINE GLYCYLTRANSFERASE"/>
    <property type="match status" value="1"/>
</dbReference>
<name>A0ABS5MHW9_9BACI</name>
<evidence type="ECO:0000256" key="9">
    <source>
        <dbReference type="ARBA" id="ARBA00040679"/>
    </source>
</evidence>
<dbReference type="EMBL" id="JAGXBY010000007">
    <property type="protein sequence ID" value="MBS3681885.1"/>
    <property type="molecule type" value="Genomic_DNA"/>
</dbReference>
<keyword evidence="13" id="KW-1185">Reference proteome</keyword>
<dbReference type="RefSeq" id="WP_211742538.1">
    <property type="nucleotide sequence ID" value="NZ_JAGXBY010000007.1"/>
</dbReference>
<comment type="catalytic activity">
    <reaction evidence="11">
        <text>beta-D-GlcNAc-(1-&gt;4)-Mur2Ac(oyl-L-Ala-D-isoglutaminyl-L-Lys-D-Ala-D-Ala)-di-trans,octa-cis-undecaprenyl diphosphate + glycyl-tRNA(Gly) = beta-D-GlcNAc-(1-&gt;4)-Mur2Ac(oyl-L-Ala-D-isoglutaminyl-L-Lys-(N(6)-Gly)-D-Ala-D-Ala)-di-trans,octa-cis-undecaprenyl diphosphate + tRNA(Gly) + H(+)</text>
        <dbReference type="Rhea" id="RHEA:30435"/>
        <dbReference type="Rhea" id="RHEA-COMP:9664"/>
        <dbReference type="Rhea" id="RHEA-COMP:9683"/>
        <dbReference type="ChEBI" id="CHEBI:15378"/>
        <dbReference type="ChEBI" id="CHEBI:62233"/>
        <dbReference type="ChEBI" id="CHEBI:62234"/>
        <dbReference type="ChEBI" id="CHEBI:78442"/>
        <dbReference type="ChEBI" id="CHEBI:78522"/>
        <dbReference type="EC" id="2.3.2.16"/>
    </reaction>
</comment>
<comment type="subcellular location">
    <subcellularLocation>
        <location evidence="1">Cytoplasm</location>
    </subcellularLocation>
</comment>
<evidence type="ECO:0000256" key="4">
    <source>
        <dbReference type="ARBA" id="ARBA00022960"/>
    </source>
</evidence>
<evidence type="ECO:0000256" key="1">
    <source>
        <dbReference type="ARBA" id="ARBA00004496"/>
    </source>
</evidence>